<dbReference type="EMBL" id="WJXW01000014">
    <property type="protein sequence ID" value="KAF9730802.1"/>
    <property type="molecule type" value="Genomic_DNA"/>
</dbReference>
<gene>
    <name evidence="1" type="ORF">PMIN01_11671</name>
</gene>
<proteinExistence type="predicted"/>
<evidence type="ECO:0000313" key="2">
    <source>
        <dbReference type="Proteomes" id="UP000756921"/>
    </source>
</evidence>
<dbReference type="AlphaFoldDB" id="A0A9P6G804"/>
<dbReference type="Proteomes" id="UP000756921">
    <property type="component" value="Unassembled WGS sequence"/>
</dbReference>
<comment type="caution">
    <text evidence="1">The sequence shown here is derived from an EMBL/GenBank/DDBJ whole genome shotgun (WGS) entry which is preliminary data.</text>
</comment>
<protein>
    <submittedName>
        <fullName evidence="1">Uncharacterized protein</fullName>
    </submittedName>
</protein>
<name>A0A9P6G804_9PLEO</name>
<keyword evidence="2" id="KW-1185">Reference proteome</keyword>
<evidence type="ECO:0000313" key="1">
    <source>
        <dbReference type="EMBL" id="KAF9730802.1"/>
    </source>
</evidence>
<reference evidence="1" key="1">
    <citation type="journal article" date="2020" name="Mol. Plant Microbe Interact.">
        <title>Genome Sequence of the Biocontrol Agent Coniothyrium minitans strain Conio (IMI 134523).</title>
        <authorList>
            <person name="Patel D."/>
            <person name="Shittu T.A."/>
            <person name="Baroncelli R."/>
            <person name="Muthumeenakshi S."/>
            <person name="Osborne T.H."/>
            <person name="Janganan T.K."/>
            <person name="Sreenivasaprasad S."/>
        </authorList>
    </citation>
    <scope>NUCLEOTIDE SEQUENCE</scope>
    <source>
        <strain evidence="1">Conio</strain>
    </source>
</reference>
<sequence>MGHGTRTRDDFVRITVRAREWLFSGSWVGLNGAWGLRVRGSGLACAAPADDSRDRVLAGHKTHAEFGYVIGSGLGRDRNITVIGKGEHENGLVWLIEQHYHRERGA</sequence>
<accession>A0A9P6G804</accession>
<organism evidence="1 2">
    <name type="scientific">Paraphaeosphaeria minitans</name>
    <dbReference type="NCBI Taxonomy" id="565426"/>
    <lineage>
        <taxon>Eukaryota</taxon>
        <taxon>Fungi</taxon>
        <taxon>Dikarya</taxon>
        <taxon>Ascomycota</taxon>
        <taxon>Pezizomycotina</taxon>
        <taxon>Dothideomycetes</taxon>
        <taxon>Pleosporomycetidae</taxon>
        <taxon>Pleosporales</taxon>
        <taxon>Massarineae</taxon>
        <taxon>Didymosphaeriaceae</taxon>
        <taxon>Paraphaeosphaeria</taxon>
    </lineage>
</organism>